<dbReference type="AlphaFoldDB" id="A0A078B3V7"/>
<keyword evidence="2" id="KW-0812">Transmembrane</keyword>
<feature type="transmembrane region" description="Helical" evidence="2">
    <location>
        <begin position="169"/>
        <end position="190"/>
    </location>
</feature>
<keyword evidence="5" id="KW-1185">Reference proteome</keyword>
<sequence>MEENKFNQFQDEEDEVGSVVDIQQLKKRIISSTQLKYYSQTVDNYRLLKKLLFDLVFFILLGSLIYVIRSLQLYSKNSDLERKWLLEIFSFLMAFWFALCVIEILQYKCRIDTLNIYYFLFTNFILLCGIVVLVQYGVRSYEELDEDMKDHDNSYQDGFIHEAYLVMRYLGLAIALLHSITIIAFIHFAIKSKHRKFNFEQITSQQNKKLNSIQYEREAKGYIKGRLNGIPLRYLMIDEANQCQICLENFRAEKFIEEGQEELHKVMQLECNDIHIFHVDCLVDWMAAGYDYCPCCLSDIRL</sequence>
<dbReference type="SUPFAM" id="SSF57850">
    <property type="entry name" value="RING/U-box"/>
    <property type="match status" value="1"/>
</dbReference>
<evidence type="ECO:0000313" key="4">
    <source>
        <dbReference type="EMBL" id="CDW88906.1"/>
    </source>
</evidence>
<keyword evidence="1" id="KW-0479">Metal-binding</keyword>
<evidence type="ECO:0000256" key="2">
    <source>
        <dbReference type="SAM" id="Phobius"/>
    </source>
</evidence>
<dbReference type="InParanoid" id="A0A078B3V7"/>
<organism evidence="4 5">
    <name type="scientific">Stylonychia lemnae</name>
    <name type="common">Ciliate</name>
    <dbReference type="NCBI Taxonomy" id="5949"/>
    <lineage>
        <taxon>Eukaryota</taxon>
        <taxon>Sar</taxon>
        <taxon>Alveolata</taxon>
        <taxon>Ciliophora</taxon>
        <taxon>Intramacronucleata</taxon>
        <taxon>Spirotrichea</taxon>
        <taxon>Stichotrichia</taxon>
        <taxon>Sporadotrichida</taxon>
        <taxon>Oxytrichidae</taxon>
        <taxon>Stylonychinae</taxon>
        <taxon>Stylonychia</taxon>
    </lineage>
</organism>
<keyword evidence="1" id="KW-0862">Zinc</keyword>
<reference evidence="4 5" key="1">
    <citation type="submission" date="2014-06" db="EMBL/GenBank/DDBJ databases">
        <authorList>
            <person name="Swart Estienne"/>
        </authorList>
    </citation>
    <scope>NUCLEOTIDE SEQUENCE [LARGE SCALE GENOMIC DNA]</scope>
    <source>
        <strain evidence="4 5">130c</strain>
    </source>
</reference>
<name>A0A078B3V7_STYLE</name>
<gene>
    <name evidence="4" type="primary">Contig1599.g1740</name>
    <name evidence="4" type="ORF">STYLEM_18031</name>
</gene>
<keyword evidence="1" id="KW-0863">Zinc-finger</keyword>
<dbReference type="InterPro" id="IPR001841">
    <property type="entry name" value="Znf_RING"/>
</dbReference>
<dbReference type="EMBL" id="CCKQ01017017">
    <property type="protein sequence ID" value="CDW88906.1"/>
    <property type="molecule type" value="Genomic_DNA"/>
</dbReference>
<protein>
    <submittedName>
        <fullName evidence="4">Zinc finger protein</fullName>
    </submittedName>
</protein>
<keyword evidence="2" id="KW-1133">Transmembrane helix</keyword>
<evidence type="ECO:0000259" key="3">
    <source>
        <dbReference type="PROSITE" id="PS50089"/>
    </source>
</evidence>
<feature type="transmembrane region" description="Helical" evidence="2">
    <location>
        <begin position="117"/>
        <end position="138"/>
    </location>
</feature>
<feature type="transmembrane region" description="Helical" evidence="2">
    <location>
        <begin position="51"/>
        <end position="68"/>
    </location>
</feature>
<dbReference type="InterPro" id="IPR013083">
    <property type="entry name" value="Znf_RING/FYVE/PHD"/>
</dbReference>
<keyword evidence="2" id="KW-0472">Membrane</keyword>
<dbReference type="Proteomes" id="UP000039865">
    <property type="component" value="Unassembled WGS sequence"/>
</dbReference>
<dbReference type="GO" id="GO:0008270">
    <property type="term" value="F:zinc ion binding"/>
    <property type="evidence" value="ECO:0007669"/>
    <property type="project" value="UniProtKB-KW"/>
</dbReference>
<feature type="transmembrane region" description="Helical" evidence="2">
    <location>
        <begin position="88"/>
        <end position="105"/>
    </location>
</feature>
<evidence type="ECO:0000256" key="1">
    <source>
        <dbReference type="PROSITE-ProRule" id="PRU00175"/>
    </source>
</evidence>
<dbReference type="Gene3D" id="3.30.40.10">
    <property type="entry name" value="Zinc/RING finger domain, C3HC4 (zinc finger)"/>
    <property type="match status" value="1"/>
</dbReference>
<evidence type="ECO:0000313" key="5">
    <source>
        <dbReference type="Proteomes" id="UP000039865"/>
    </source>
</evidence>
<proteinExistence type="predicted"/>
<feature type="domain" description="RING-type" evidence="3">
    <location>
        <begin position="243"/>
        <end position="296"/>
    </location>
</feature>
<accession>A0A078B3V7</accession>
<dbReference type="PROSITE" id="PS50089">
    <property type="entry name" value="ZF_RING_2"/>
    <property type="match status" value="1"/>
</dbReference>